<accession>A0A3L6PX35</accession>
<evidence type="ECO:0000313" key="2">
    <source>
        <dbReference type="EMBL" id="RLM65089.1"/>
    </source>
</evidence>
<organism evidence="2 3">
    <name type="scientific">Panicum miliaceum</name>
    <name type="common">Proso millet</name>
    <name type="synonym">Broomcorn millet</name>
    <dbReference type="NCBI Taxonomy" id="4540"/>
    <lineage>
        <taxon>Eukaryota</taxon>
        <taxon>Viridiplantae</taxon>
        <taxon>Streptophyta</taxon>
        <taxon>Embryophyta</taxon>
        <taxon>Tracheophyta</taxon>
        <taxon>Spermatophyta</taxon>
        <taxon>Magnoliopsida</taxon>
        <taxon>Liliopsida</taxon>
        <taxon>Poales</taxon>
        <taxon>Poaceae</taxon>
        <taxon>PACMAD clade</taxon>
        <taxon>Panicoideae</taxon>
        <taxon>Panicodae</taxon>
        <taxon>Paniceae</taxon>
        <taxon>Panicinae</taxon>
        <taxon>Panicum</taxon>
        <taxon>Panicum sect. Panicum</taxon>
    </lineage>
</organism>
<dbReference type="AlphaFoldDB" id="A0A3L6PX35"/>
<dbReference type="OrthoDB" id="693399at2759"/>
<sequence length="128" mass="14671">MSSSTSSRSRPTRVEVRPLPSVPVGDETGLPLIQCPLCKRGRVIEWRSQKDNLNYLRVYFKCPWSIENMPLRCMFYRWQRLYLQELVALGVFQFQEGAFIGGGGNEISEAPEEEAAEQSGGKEFRCYD</sequence>
<name>A0A3L6PX35_PANMI</name>
<comment type="caution">
    <text evidence="2">The sequence shown here is derived from an EMBL/GenBank/DDBJ whole genome shotgun (WGS) entry which is preliminary data.</text>
</comment>
<gene>
    <name evidence="2" type="ORF">C2845_PM16G20400</name>
</gene>
<proteinExistence type="predicted"/>
<protein>
    <submittedName>
        <fullName evidence="2">Uncharacterized protein</fullName>
    </submittedName>
</protein>
<dbReference type="Proteomes" id="UP000275267">
    <property type="component" value="Unassembled WGS sequence"/>
</dbReference>
<evidence type="ECO:0000256" key="1">
    <source>
        <dbReference type="SAM" id="MobiDB-lite"/>
    </source>
</evidence>
<feature type="region of interest" description="Disordered" evidence="1">
    <location>
        <begin position="1"/>
        <end position="20"/>
    </location>
</feature>
<evidence type="ECO:0000313" key="3">
    <source>
        <dbReference type="Proteomes" id="UP000275267"/>
    </source>
</evidence>
<keyword evidence="3" id="KW-1185">Reference proteome</keyword>
<reference evidence="3" key="1">
    <citation type="journal article" date="2019" name="Nat. Commun.">
        <title>The genome of broomcorn millet.</title>
        <authorList>
            <person name="Zou C."/>
            <person name="Miki D."/>
            <person name="Li D."/>
            <person name="Tang Q."/>
            <person name="Xiao L."/>
            <person name="Rajput S."/>
            <person name="Deng P."/>
            <person name="Jia W."/>
            <person name="Huang R."/>
            <person name="Zhang M."/>
            <person name="Sun Y."/>
            <person name="Hu J."/>
            <person name="Fu X."/>
            <person name="Schnable P.S."/>
            <person name="Li F."/>
            <person name="Zhang H."/>
            <person name="Feng B."/>
            <person name="Zhu X."/>
            <person name="Liu R."/>
            <person name="Schnable J.C."/>
            <person name="Zhu J.-K."/>
            <person name="Zhang H."/>
        </authorList>
    </citation>
    <scope>NUCLEOTIDE SEQUENCE [LARGE SCALE GENOMIC DNA]</scope>
</reference>
<dbReference type="EMBL" id="PQIB02000015">
    <property type="protein sequence ID" value="RLM65089.1"/>
    <property type="molecule type" value="Genomic_DNA"/>
</dbReference>
<feature type="region of interest" description="Disordered" evidence="1">
    <location>
        <begin position="105"/>
        <end position="128"/>
    </location>
</feature>